<reference evidence="1 2" key="1">
    <citation type="submission" date="2018-06" db="EMBL/GenBank/DDBJ databases">
        <title>A transcriptomic atlas of mushroom development highlights an independent origin of complex multicellularity.</title>
        <authorList>
            <consortium name="DOE Joint Genome Institute"/>
            <person name="Krizsan K."/>
            <person name="Almasi E."/>
            <person name="Merenyi Z."/>
            <person name="Sahu N."/>
            <person name="Viragh M."/>
            <person name="Koszo T."/>
            <person name="Mondo S."/>
            <person name="Kiss B."/>
            <person name="Balint B."/>
            <person name="Kues U."/>
            <person name="Barry K."/>
            <person name="Hegedus J.C."/>
            <person name="Henrissat B."/>
            <person name="Johnson J."/>
            <person name="Lipzen A."/>
            <person name="Ohm R."/>
            <person name="Nagy I."/>
            <person name="Pangilinan J."/>
            <person name="Yan J."/>
            <person name="Xiong Y."/>
            <person name="Grigoriev I.V."/>
            <person name="Hibbett D.S."/>
            <person name="Nagy L.G."/>
        </authorList>
    </citation>
    <scope>NUCLEOTIDE SEQUENCE [LARGE SCALE GENOMIC DNA]</scope>
    <source>
        <strain evidence="1 2">SZMC22713</strain>
    </source>
</reference>
<name>A0A4Y7QBT4_9AGAM</name>
<evidence type="ECO:0008006" key="3">
    <source>
        <dbReference type="Google" id="ProtNLM"/>
    </source>
</evidence>
<sequence>MDTNDHSEFIPPICRLNTELLVQIFVCLVEDIPSEHRFTPRFPQPKSTEAPLILGRVNTLWRHVALWTPRLWENVEILYREPSKSPPGDILNRFLSRSGARPLSIAVSFDPTSEHFSQTESLFSEMARVMHRWRRIYLTTHLIPHVHDFIRLIGATPLLESVECLLVDIIAFRHRRMRSIFPLHLASVF</sequence>
<dbReference type="STRING" id="50990.A0A4Y7QBT4"/>
<gene>
    <name evidence="1" type="ORF">BD410DRAFT_784945</name>
</gene>
<keyword evidence="2" id="KW-1185">Reference proteome</keyword>
<dbReference type="OrthoDB" id="3270987at2759"/>
<evidence type="ECO:0000313" key="2">
    <source>
        <dbReference type="Proteomes" id="UP000294933"/>
    </source>
</evidence>
<evidence type="ECO:0000313" key="1">
    <source>
        <dbReference type="EMBL" id="TDL25123.1"/>
    </source>
</evidence>
<proteinExistence type="predicted"/>
<dbReference type="AlphaFoldDB" id="A0A4Y7QBT4"/>
<dbReference type="VEuPathDB" id="FungiDB:BD410DRAFT_784945"/>
<accession>A0A4Y7QBT4</accession>
<dbReference type="Proteomes" id="UP000294933">
    <property type="component" value="Unassembled WGS sequence"/>
</dbReference>
<organism evidence="1 2">
    <name type="scientific">Rickenella mellea</name>
    <dbReference type="NCBI Taxonomy" id="50990"/>
    <lineage>
        <taxon>Eukaryota</taxon>
        <taxon>Fungi</taxon>
        <taxon>Dikarya</taxon>
        <taxon>Basidiomycota</taxon>
        <taxon>Agaricomycotina</taxon>
        <taxon>Agaricomycetes</taxon>
        <taxon>Hymenochaetales</taxon>
        <taxon>Rickenellaceae</taxon>
        <taxon>Rickenella</taxon>
    </lineage>
</organism>
<protein>
    <recommendedName>
        <fullName evidence="3">F-box domain-containing protein</fullName>
    </recommendedName>
</protein>
<dbReference type="EMBL" id="ML170164">
    <property type="protein sequence ID" value="TDL25123.1"/>
    <property type="molecule type" value="Genomic_DNA"/>
</dbReference>